<dbReference type="STRING" id="1314674.A0A0D7BT31"/>
<evidence type="ECO:0000256" key="2">
    <source>
        <dbReference type="ARBA" id="ARBA00022483"/>
    </source>
</evidence>
<evidence type="ECO:0000313" key="4">
    <source>
        <dbReference type="EMBL" id="KIY73582.1"/>
    </source>
</evidence>
<dbReference type="GO" id="GO:0006887">
    <property type="term" value="P:exocytosis"/>
    <property type="evidence" value="ECO:0007669"/>
    <property type="project" value="UniProtKB-KW"/>
</dbReference>
<proteinExistence type="inferred from homology"/>
<dbReference type="AlphaFoldDB" id="A0A0D7BT31"/>
<accession>A0A0D7BT31</accession>
<dbReference type="OrthoDB" id="19944at2759"/>
<evidence type="ECO:0000256" key="1">
    <source>
        <dbReference type="ARBA" id="ARBA00008070"/>
    </source>
</evidence>
<dbReference type="GO" id="GO:0045159">
    <property type="term" value="F:myosin II binding"/>
    <property type="evidence" value="ECO:0007669"/>
    <property type="project" value="TreeGrafter"/>
</dbReference>
<dbReference type="InterPro" id="IPR015943">
    <property type="entry name" value="WD40/YVTN_repeat-like_dom_sf"/>
</dbReference>
<dbReference type="Proteomes" id="UP000054007">
    <property type="component" value="Unassembled WGS sequence"/>
</dbReference>
<dbReference type="CDD" id="cd15873">
    <property type="entry name" value="R-SNARE_STXBP5_6"/>
    <property type="match status" value="1"/>
</dbReference>
<dbReference type="InterPro" id="IPR013905">
    <property type="entry name" value="Lgl_C_dom"/>
</dbReference>
<name>A0A0D7BT31_9AGAR</name>
<dbReference type="PANTHER" id="PTHR10241">
    <property type="entry name" value="LETHAL 2 GIANT LARVAE PROTEIN"/>
    <property type="match status" value="1"/>
</dbReference>
<dbReference type="GO" id="GO:0019905">
    <property type="term" value="F:syntaxin binding"/>
    <property type="evidence" value="ECO:0007669"/>
    <property type="project" value="TreeGrafter"/>
</dbReference>
<dbReference type="SMART" id="SM00320">
    <property type="entry name" value="WD40"/>
    <property type="match status" value="4"/>
</dbReference>
<dbReference type="GO" id="GO:0005886">
    <property type="term" value="C:plasma membrane"/>
    <property type="evidence" value="ECO:0007669"/>
    <property type="project" value="TreeGrafter"/>
</dbReference>
<protein>
    <recommendedName>
        <fullName evidence="3">Lethal giant larvae (Lgl)-like C-terminal domain-containing protein</fullName>
    </recommendedName>
</protein>
<dbReference type="InterPro" id="IPR001680">
    <property type="entry name" value="WD40_rpt"/>
</dbReference>
<dbReference type="GO" id="GO:0005096">
    <property type="term" value="F:GTPase activator activity"/>
    <property type="evidence" value="ECO:0007669"/>
    <property type="project" value="TreeGrafter"/>
</dbReference>
<dbReference type="GO" id="GO:0005737">
    <property type="term" value="C:cytoplasm"/>
    <property type="evidence" value="ECO:0007669"/>
    <property type="project" value="TreeGrafter"/>
</dbReference>
<sequence length="1090" mass="118353">MALFTRKFDTYPDLSADLHDQSDWLIGELKHWEFAQDLTSIAVDPVYGLLAAGTIQGNIYIFGKPGVSVTIAVPERIGVKFLQFACSTGCLVCIDDHNRLHLWDLNVTRFGCPKHLSTASFDKVTALTLSPSHSHAFICLQSGVIRTFDLQCRRKSQYITKNLWQAHLDYKALSGAAEAYNPLSGVAIDAVIHPRNLNLLFVAYSAGIVLFDVTVKNTLRVYELLIPPGAPGGLGYADPQIFHPRKPEVTSITIHPSGHFFVVGYTDGILAFWAMEDEVTPLLVRTFDDLDVDQMDPNGLEQHLGENKGKTTPIMREPIFKMSWSAFSDSTDPRGGKTSLTVLGGLRTGDAPGLMVLALPAFNPPEPPTPAVEGALHPFFRTAMRESLDPLDAYLYATTEVVQDYLLVPKSSPHFNNTFDPIALLVITDANGGTRAIQGHQFPPPSFKTQPVSASQSGDIVDNLSSTLAEMELGTDPRKMRLPWALSTDILGGQLVVVERDSHEKLLSDGNVPFELRVPLKGGASWNNEVDLKGSKFQPPRILITHSSDLTIRFYDASTQLLLPVHPEPIDCDFPDPLAHLTIDVTAALSDPSVASRVLPTSSIPVGIHSVHFASESLDVAVVLTTGDLLFYRLSQDQRRLNIQRDLDDNAYVSLEHLNFTPSSRYIPACLFSPVQGQVTAFALSDIGFLSVGYANGALFIIDLRGPSTMLYSNPFSQRRSRASFIPGHRSVDPVASLTWAASPLSSEKNSGIRLVAVRASGHAEVYTLQQKGSGWTCPTDFIKVDGVEDPFPEGTCVLDRKTGGRTGANRYGLTNVQNPIGINPTYLVVAGAKNVKTFDCVDGERIAGTHWAGKVKVKNVKIVEKLGSSALVAFTEEHQILAYSIPHLEPIGTFPVPKCPSFAMDKSGDFIGWDHHPKSGMVAHAVYGTLFNQRRVLPTPDIDLAVNKSSIPAQPQPASMGPASFFGSWLGGLGSQSITGAQVDEILGGPDRPIPEPSVPAQRPGMQGNAVSFEGAQKGAASLLASAQQTHSTLYSRLTSALNERGQMLGNLEDQFNSLEQGSKTMVDQAKRLAAEQSAKQTARGWLPF</sequence>
<dbReference type="GO" id="GO:0006893">
    <property type="term" value="P:Golgi to plasma membrane transport"/>
    <property type="evidence" value="ECO:0007669"/>
    <property type="project" value="TreeGrafter"/>
</dbReference>
<dbReference type="SUPFAM" id="SSF50978">
    <property type="entry name" value="WD40 repeat-like"/>
    <property type="match status" value="2"/>
</dbReference>
<dbReference type="Pfam" id="PF08596">
    <property type="entry name" value="Lgl_C"/>
    <property type="match status" value="1"/>
</dbReference>
<dbReference type="EMBL" id="KN880435">
    <property type="protein sequence ID" value="KIY73582.1"/>
    <property type="molecule type" value="Genomic_DNA"/>
</dbReference>
<dbReference type="InterPro" id="IPR036322">
    <property type="entry name" value="WD40_repeat_dom_sf"/>
</dbReference>
<gene>
    <name evidence="4" type="ORF">CYLTODRAFT_365694</name>
</gene>
<evidence type="ECO:0000259" key="3">
    <source>
        <dbReference type="Pfam" id="PF08596"/>
    </source>
</evidence>
<reference evidence="4 5" key="1">
    <citation type="journal article" date="2015" name="Fungal Genet. Biol.">
        <title>Evolution of novel wood decay mechanisms in Agaricales revealed by the genome sequences of Fistulina hepatica and Cylindrobasidium torrendii.</title>
        <authorList>
            <person name="Floudas D."/>
            <person name="Held B.W."/>
            <person name="Riley R."/>
            <person name="Nagy L.G."/>
            <person name="Koehler G."/>
            <person name="Ransdell A.S."/>
            <person name="Younus H."/>
            <person name="Chow J."/>
            <person name="Chiniquy J."/>
            <person name="Lipzen A."/>
            <person name="Tritt A."/>
            <person name="Sun H."/>
            <person name="Haridas S."/>
            <person name="LaButti K."/>
            <person name="Ohm R.A."/>
            <person name="Kues U."/>
            <person name="Blanchette R.A."/>
            <person name="Grigoriev I.V."/>
            <person name="Minto R.E."/>
            <person name="Hibbett D.S."/>
        </authorList>
    </citation>
    <scope>NUCLEOTIDE SEQUENCE [LARGE SCALE GENOMIC DNA]</scope>
    <source>
        <strain evidence="4 5">FP15055 ss-10</strain>
    </source>
</reference>
<feature type="domain" description="Lethal giant larvae (Lgl)-like C-terminal" evidence="3">
    <location>
        <begin position="606"/>
        <end position="995"/>
    </location>
</feature>
<organism evidence="4 5">
    <name type="scientific">Cylindrobasidium torrendii FP15055 ss-10</name>
    <dbReference type="NCBI Taxonomy" id="1314674"/>
    <lineage>
        <taxon>Eukaryota</taxon>
        <taxon>Fungi</taxon>
        <taxon>Dikarya</taxon>
        <taxon>Basidiomycota</taxon>
        <taxon>Agaricomycotina</taxon>
        <taxon>Agaricomycetes</taxon>
        <taxon>Agaricomycetidae</taxon>
        <taxon>Agaricales</taxon>
        <taxon>Marasmiineae</taxon>
        <taxon>Physalacriaceae</taxon>
        <taxon>Cylindrobasidium</taxon>
    </lineage>
</organism>
<dbReference type="PANTHER" id="PTHR10241:SF25">
    <property type="entry name" value="TOMOSYN, ISOFORM C"/>
    <property type="match status" value="1"/>
</dbReference>
<keyword evidence="2" id="KW-0268">Exocytosis</keyword>
<keyword evidence="5" id="KW-1185">Reference proteome</keyword>
<comment type="similarity">
    <text evidence="1">Belongs to the WD repeat L(2)GL family.</text>
</comment>
<evidence type="ECO:0000313" key="5">
    <source>
        <dbReference type="Proteomes" id="UP000054007"/>
    </source>
</evidence>
<dbReference type="Gene3D" id="2.130.10.10">
    <property type="entry name" value="YVTN repeat-like/Quinoprotein amine dehydrogenase"/>
    <property type="match status" value="1"/>
</dbReference>